<dbReference type="OrthoDB" id="10027016at2759"/>
<evidence type="ECO:0000256" key="4">
    <source>
        <dbReference type="ARBA" id="ARBA00022777"/>
    </source>
</evidence>
<sequence length="661" mass="77504">MYNKVGENNLRGSTSDLSNSSSSKGNRSEEEIRGTSIILDGVPKESDSKQKVNGQIIHSTSRDNFYKSNGKNCSDSFESAVSDSRSHSDSGSVRSSDSHRRPISGASKSIEQSDAESISLASHDSRGSGKDNRDVFLEPGENEDEVVVLRKSKAARKEEHIINMHNRKTRKRTRKFMVDGVMITTTTSKVIYGDEDNFTVGDPHADRKQELRELKYLQKQEQKQFQELGLKENLALEQQDKRFEQERQSLERTYENDLEMLSRQQRLQIERAEAQQDADLRAASKKIRAEQERDLKQFRDGLKQELRLLKAEVDRLPKEHRKNEFRIRKERLDTEHLEKEKAFLESLNESHEASLRRLSDTHREKIALMERQFLQQKQQLMRTREAALWEIEEKQIHEKHQMIKRHLKDIFILQRLQMVVRHEKEIEQVKRRSARREEELVKKQSIEKRSLPKRIKAEMKARELMFRESLRISISGATDSDVGKNMFKEFQENEKKRYQAEQQRFELKHQRQLEELRAINDATLKELEQLQNEKRKMLLEHETQKFKQRDELFAKELKEWKARLQPRKTKLEEEILRQMQEADKEIKEYLPPFVVLRSDSIESPFRPHSPSSTPSTPSFPDSIWSSWGHQRSWSTSTVESKTASIASTPISNPVTEDDSTA</sequence>
<gene>
    <name evidence="7" type="ORF">AMK59_3967</name>
</gene>
<evidence type="ECO:0000256" key="6">
    <source>
        <dbReference type="SAM" id="MobiDB-lite"/>
    </source>
</evidence>
<feature type="compositionally biased region" description="Polar residues" evidence="6">
    <location>
        <begin position="106"/>
        <end position="122"/>
    </location>
</feature>
<evidence type="ECO:0008006" key="9">
    <source>
        <dbReference type="Google" id="ProtNLM"/>
    </source>
</evidence>
<feature type="compositionally biased region" description="Polar residues" evidence="6">
    <location>
        <begin position="638"/>
        <end position="654"/>
    </location>
</feature>
<feature type="compositionally biased region" description="Basic and acidic residues" evidence="6">
    <location>
        <begin position="123"/>
        <end position="136"/>
    </location>
</feature>
<evidence type="ECO:0000313" key="7">
    <source>
        <dbReference type="EMBL" id="KRT82294.1"/>
    </source>
</evidence>
<dbReference type="InterPro" id="IPR051585">
    <property type="entry name" value="STE20_Ser/Thr_Kinases"/>
</dbReference>
<protein>
    <recommendedName>
        <fullName evidence="9">STE20-like serine/threonine-protein kinase</fullName>
    </recommendedName>
</protein>
<evidence type="ECO:0000256" key="5">
    <source>
        <dbReference type="SAM" id="Coils"/>
    </source>
</evidence>
<feature type="compositionally biased region" description="Polar residues" evidence="6">
    <location>
        <begin position="66"/>
        <end position="77"/>
    </location>
</feature>
<dbReference type="PANTHER" id="PTHR46538:SF3">
    <property type="entry name" value="PROTEIN KINASE DOMAIN-CONTAINING PROTEIN"/>
    <property type="match status" value="1"/>
</dbReference>
<dbReference type="AlphaFoldDB" id="A0A0T6B4T9"/>
<evidence type="ECO:0000313" key="8">
    <source>
        <dbReference type="Proteomes" id="UP000051574"/>
    </source>
</evidence>
<evidence type="ECO:0000256" key="3">
    <source>
        <dbReference type="ARBA" id="ARBA00022679"/>
    </source>
</evidence>
<feature type="region of interest" description="Disordered" evidence="6">
    <location>
        <begin position="601"/>
        <end position="623"/>
    </location>
</feature>
<evidence type="ECO:0000256" key="1">
    <source>
        <dbReference type="ARBA" id="ARBA00022527"/>
    </source>
</evidence>
<dbReference type="EMBL" id="LJIG01009831">
    <property type="protein sequence ID" value="KRT82294.1"/>
    <property type="molecule type" value="Genomic_DNA"/>
</dbReference>
<evidence type="ECO:0000256" key="2">
    <source>
        <dbReference type="ARBA" id="ARBA00022553"/>
    </source>
</evidence>
<feature type="region of interest" description="Disordered" evidence="6">
    <location>
        <begin position="638"/>
        <end position="661"/>
    </location>
</feature>
<dbReference type="GO" id="GO:0004674">
    <property type="term" value="F:protein serine/threonine kinase activity"/>
    <property type="evidence" value="ECO:0007669"/>
    <property type="project" value="UniProtKB-KW"/>
</dbReference>
<organism evidence="7 8">
    <name type="scientific">Oryctes borbonicus</name>
    <dbReference type="NCBI Taxonomy" id="1629725"/>
    <lineage>
        <taxon>Eukaryota</taxon>
        <taxon>Metazoa</taxon>
        <taxon>Ecdysozoa</taxon>
        <taxon>Arthropoda</taxon>
        <taxon>Hexapoda</taxon>
        <taxon>Insecta</taxon>
        <taxon>Pterygota</taxon>
        <taxon>Neoptera</taxon>
        <taxon>Endopterygota</taxon>
        <taxon>Coleoptera</taxon>
        <taxon>Polyphaga</taxon>
        <taxon>Scarabaeiformia</taxon>
        <taxon>Scarabaeidae</taxon>
        <taxon>Dynastinae</taxon>
        <taxon>Oryctes</taxon>
    </lineage>
</organism>
<feature type="coiled-coil region" evidence="5">
    <location>
        <begin position="233"/>
        <end position="275"/>
    </location>
</feature>
<dbReference type="PANTHER" id="PTHR46538">
    <property type="entry name" value="PROTEIN KINASE DOMAIN-CONTAINING PROTEIN"/>
    <property type="match status" value="1"/>
</dbReference>
<feature type="compositionally biased region" description="Low complexity" evidence="6">
    <location>
        <begin position="10"/>
        <end position="25"/>
    </location>
</feature>
<keyword evidence="3" id="KW-0808">Transferase</keyword>
<keyword evidence="8" id="KW-1185">Reference proteome</keyword>
<keyword evidence="2" id="KW-0597">Phosphoprotein</keyword>
<feature type="compositionally biased region" description="Low complexity" evidence="6">
    <location>
        <begin position="79"/>
        <end position="95"/>
    </location>
</feature>
<comment type="caution">
    <text evidence="7">The sequence shown here is derived from an EMBL/GenBank/DDBJ whole genome shotgun (WGS) entry which is preliminary data.</text>
</comment>
<keyword evidence="5" id="KW-0175">Coiled coil</keyword>
<accession>A0A0T6B4T9</accession>
<reference evidence="7 8" key="1">
    <citation type="submission" date="2015-09" db="EMBL/GenBank/DDBJ databases">
        <title>Draft genome of the scarab beetle Oryctes borbonicus.</title>
        <authorList>
            <person name="Meyer J.M."/>
            <person name="Markov G.V."/>
            <person name="Baskaran P."/>
            <person name="Herrmann M."/>
            <person name="Sommer R.J."/>
            <person name="Roedelsperger C."/>
        </authorList>
    </citation>
    <scope>NUCLEOTIDE SEQUENCE [LARGE SCALE GENOMIC DNA]</scope>
    <source>
        <strain evidence="7">OB123</strain>
        <tissue evidence="7">Whole animal</tissue>
    </source>
</reference>
<dbReference type="Pfam" id="PF12474">
    <property type="entry name" value="PKK"/>
    <property type="match status" value="2"/>
</dbReference>
<proteinExistence type="predicted"/>
<feature type="compositionally biased region" description="Low complexity" evidence="6">
    <location>
        <begin position="603"/>
        <end position="620"/>
    </location>
</feature>
<name>A0A0T6B4T9_9SCAR</name>
<keyword evidence="4" id="KW-0418">Kinase</keyword>
<feature type="coiled-coil region" evidence="5">
    <location>
        <begin position="488"/>
        <end position="588"/>
    </location>
</feature>
<feature type="region of interest" description="Disordered" evidence="6">
    <location>
        <begin position="1"/>
        <end position="139"/>
    </location>
</feature>
<keyword evidence="1" id="KW-0723">Serine/threonine-protein kinase</keyword>
<dbReference type="Proteomes" id="UP000051574">
    <property type="component" value="Unassembled WGS sequence"/>
</dbReference>
<dbReference type="InterPro" id="IPR022165">
    <property type="entry name" value="PKK"/>
</dbReference>